<dbReference type="HOGENOM" id="CLU_161486_3_0_1"/>
<evidence type="ECO:0000256" key="3">
    <source>
        <dbReference type="ARBA" id="ARBA00022946"/>
    </source>
</evidence>
<reference evidence="5 6" key="1">
    <citation type="journal article" date="2012" name="Science">
        <title>The Paleozoic origin of enzymatic lignin decomposition reconstructed from 31 fungal genomes.</title>
        <authorList>
            <person name="Floudas D."/>
            <person name="Binder M."/>
            <person name="Riley R."/>
            <person name="Barry K."/>
            <person name="Blanchette R.A."/>
            <person name="Henrissat B."/>
            <person name="Martinez A.T."/>
            <person name="Otillar R."/>
            <person name="Spatafora J.W."/>
            <person name="Yadav J.S."/>
            <person name="Aerts A."/>
            <person name="Benoit I."/>
            <person name="Boyd A."/>
            <person name="Carlson A."/>
            <person name="Copeland A."/>
            <person name="Coutinho P.M."/>
            <person name="de Vries R.P."/>
            <person name="Ferreira P."/>
            <person name="Findley K."/>
            <person name="Foster B."/>
            <person name="Gaskell J."/>
            <person name="Glotzer D."/>
            <person name="Gorecki P."/>
            <person name="Heitman J."/>
            <person name="Hesse C."/>
            <person name="Hori C."/>
            <person name="Igarashi K."/>
            <person name="Jurgens J.A."/>
            <person name="Kallen N."/>
            <person name="Kersten P."/>
            <person name="Kohler A."/>
            <person name="Kuees U."/>
            <person name="Kumar T.K.A."/>
            <person name="Kuo A."/>
            <person name="LaButti K."/>
            <person name="Larrondo L.F."/>
            <person name="Lindquist E."/>
            <person name="Ling A."/>
            <person name="Lombard V."/>
            <person name="Lucas S."/>
            <person name="Lundell T."/>
            <person name="Martin R."/>
            <person name="McLaughlin D.J."/>
            <person name="Morgenstern I."/>
            <person name="Morin E."/>
            <person name="Murat C."/>
            <person name="Nagy L.G."/>
            <person name="Nolan M."/>
            <person name="Ohm R.A."/>
            <person name="Patyshakuliyeva A."/>
            <person name="Rokas A."/>
            <person name="Ruiz-Duenas F.J."/>
            <person name="Sabat G."/>
            <person name="Salamov A."/>
            <person name="Samejima M."/>
            <person name="Schmutz J."/>
            <person name="Slot J.C."/>
            <person name="St John F."/>
            <person name="Stenlid J."/>
            <person name="Sun H."/>
            <person name="Sun S."/>
            <person name="Syed K."/>
            <person name="Tsang A."/>
            <person name="Wiebenga A."/>
            <person name="Young D."/>
            <person name="Pisabarro A."/>
            <person name="Eastwood D.C."/>
            <person name="Martin F."/>
            <person name="Cullen D."/>
            <person name="Grigoriev I.V."/>
            <person name="Hibbett D.S."/>
        </authorList>
    </citation>
    <scope>NUCLEOTIDE SEQUENCE [LARGE SCALE GENOMIC DNA]</scope>
    <source>
        <strain evidence="5 6">DJM-731 SS1</strain>
    </source>
</reference>
<dbReference type="OrthoDB" id="76305at2759"/>
<keyword evidence="3" id="KW-0809">Transit peptide</keyword>
<evidence type="ECO:0000256" key="2">
    <source>
        <dbReference type="ARBA" id="ARBA00008197"/>
    </source>
</evidence>
<dbReference type="GO" id="GO:0005739">
    <property type="term" value="C:mitochondrion"/>
    <property type="evidence" value="ECO:0007669"/>
    <property type="project" value="UniProtKB-SubCell"/>
</dbReference>
<dbReference type="EMBL" id="JH795859">
    <property type="protein sequence ID" value="EJU03781.1"/>
    <property type="molecule type" value="Genomic_DNA"/>
</dbReference>
<gene>
    <name evidence="5" type="ORF">DACRYDRAFT_21226</name>
</gene>
<dbReference type="GO" id="GO:0033617">
    <property type="term" value="P:mitochondrial respiratory chain complex IV assembly"/>
    <property type="evidence" value="ECO:0007669"/>
    <property type="project" value="TreeGrafter"/>
</dbReference>
<keyword evidence="6" id="KW-1185">Reference proteome</keyword>
<organism evidence="5 6">
    <name type="scientific">Dacryopinax primogenitus (strain DJM 731)</name>
    <name type="common">Brown rot fungus</name>
    <dbReference type="NCBI Taxonomy" id="1858805"/>
    <lineage>
        <taxon>Eukaryota</taxon>
        <taxon>Fungi</taxon>
        <taxon>Dikarya</taxon>
        <taxon>Basidiomycota</taxon>
        <taxon>Agaricomycotina</taxon>
        <taxon>Dacrymycetes</taxon>
        <taxon>Dacrymycetales</taxon>
        <taxon>Dacrymycetaceae</taxon>
        <taxon>Dacryopinax</taxon>
    </lineage>
</organism>
<dbReference type="InterPro" id="IPR031568">
    <property type="entry name" value="Pet117"/>
</dbReference>
<name>M5G0K7_DACPD</name>
<sequence length="78" mass="8899">MASRASKITFIASIAFAAVTVWGVHYMQDQERESMYQGVLKDEARVAAKRRQREQLLLESQQKREIYEGVQPVSNTAP</sequence>
<evidence type="ECO:0000256" key="4">
    <source>
        <dbReference type="ARBA" id="ARBA00023128"/>
    </source>
</evidence>
<keyword evidence="4" id="KW-0496">Mitochondrion</keyword>
<evidence type="ECO:0000256" key="1">
    <source>
        <dbReference type="ARBA" id="ARBA00004173"/>
    </source>
</evidence>
<evidence type="ECO:0008006" key="7">
    <source>
        <dbReference type="Google" id="ProtNLM"/>
    </source>
</evidence>
<comment type="similarity">
    <text evidence="2">Belongs to the PET117 family.</text>
</comment>
<evidence type="ECO:0000313" key="5">
    <source>
        <dbReference type="EMBL" id="EJU03781.1"/>
    </source>
</evidence>
<dbReference type="PANTHER" id="PTHR28163">
    <property type="entry name" value="PROTEIN PET117 HOMOLOG, MITOCHONDRIAL"/>
    <property type="match status" value="1"/>
</dbReference>
<dbReference type="Pfam" id="PF15786">
    <property type="entry name" value="PET117"/>
    <property type="match status" value="1"/>
</dbReference>
<accession>M5G0K7</accession>
<protein>
    <recommendedName>
        <fullName evidence="7">Cytochrome c oxidase assembly protein</fullName>
    </recommendedName>
</protein>
<evidence type="ECO:0000313" key="6">
    <source>
        <dbReference type="Proteomes" id="UP000030653"/>
    </source>
</evidence>
<comment type="subcellular location">
    <subcellularLocation>
        <location evidence="1">Mitochondrion</location>
    </subcellularLocation>
</comment>
<proteinExistence type="inferred from homology"/>
<dbReference type="PANTHER" id="PTHR28163:SF1">
    <property type="entry name" value="PROTEIN PET117 HOMOLOG, MITOCHONDRIAL"/>
    <property type="match status" value="1"/>
</dbReference>
<dbReference type="RefSeq" id="XP_040630675.1">
    <property type="nucleotide sequence ID" value="XM_040772301.1"/>
</dbReference>
<dbReference type="OMA" id="EHETMYK"/>
<dbReference type="Proteomes" id="UP000030653">
    <property type="component" value="Unassembled WGS sequence"/>
</dbReference>
<dbReference type="GeneID" id="63687363"/>
<dbReference type="STRING" id="1858805.M5G0K7"/>
<dbReference type="AlphaFoldDB" id="M5G0K7"/>